<evidence type="ECO:0000313" key="10">
    <source>
        <dbReference type="EMBL" id="MFC0686538.1"/>
    </source>
</evidence>
<sequence>MKATRAGLIPLLMAATLLSGCGAVGRLKNVGKAPKLDQAETPVAPRVEPSIGNQGMAARGAVDDPKPEDGARGASLFRTGAGAFFHDQRASRVGDIVTIRINIADNATVANTTTRTRNGSESAGVAALLGLEKHIGKLTGSDPSSLADTSSSSSAVGVGNTARSEQINMTMAASVIGVLPNGNLQIRGRQEVRVNYELRELIVTGVIRPEDIARDNSIRHSQIADARISYGGRGQLTDAQQARWGQQIYDALFPF</sequence>
<dbReference type="PROSITE" id="PS51257">
    <property type="entry name" value="PROKAR_LIPOPROTEIN"/>
    <property type="match status" value="1"/>
</dbReference>
<comment type="caution">
    <text evidence="10">The sequence shown here is derived from an EMBL/GenBank/DDBJ whole genome shotgun (WGS) entry which is preliminary data.</text>
</comment>
<evidence type="ECO:0000256" key="5">
    <source>
        <dbReference type="ARBA" id="ARBA00023143"/>
    </source>
</evidence>
<dbReference type="HAMAP" id="MF_00415">
    <property type="entry name" value="FlgH"/>
    <property type="match status" value="1"/>
</dbReference>
<gene>
    <name evidence="7 10" type="primary">flgH</name>
    <name evidence="10" type="ORF">ACFFF8_18285</name>
</gene>
<comment type="similarity">
    <text evidence="2 7">Belongs to the FlgH family.</text>
</comment>
<comment type="subunit">
    <text evidence="7">The basal body constitutes a major portion of the flagellar organelle and consists of four rings (L,P,S, and M) mounted on a central rod.</text>
</comment>
<dbReference type="PANTHER" id="PTHR34933:SF1">
    <property type="entry name" value="FLAGELLAR L-RING PROTEIN"/>
    <property type="match status" value="1"/>
</dbReference>
<keyword evidence="10" id="KW-0966">Cell projection</keyword>
<keyword evidence="5 7" id="KW-0975">Bacterial flagellum</keyword>
<keyword evidence="4 7" id="KW-0472">Membrane</keyword>
<comment type="subcellular location">
    <subcellularLocation>
        <location evidence="7">Cell outer membrane</location>
        <topology evidence="7">Lipid-anchor</topology>
    </subcellularLocation>
    <subcellularLocation>
        <location evidence="7">Bacterial flagellum basal body</location>
    </subcellularLocation>
</comment>
<evidence type="ECO:0000256" key="9">
    <source>
        <dbReference type="SAM" id="SignalP"/>
    </source>
</evidence>
<keyword evidence="3 7" id="KW-0732">Signal</keyword>
<evidence type="ECO:0000256" key="6">
    <source>
        <dbReference type="ARBA" id="ARBA00023237"/>
    </source>
</evidence>
<dbReference type="EMBL" id="JBHLTM010000070">
    <property type="protein sequence ID" value="MFC0686538.1"/>
    <property type="molecule type" value="Genomic_DNA"/>
</dbReference>
<proteinExistence type="inferred from homology"/>
<name>A0ABV6SBA0_9SPHN</name>
<organism evidence="10 11">
    <name type="scientific">Novosphingobium clariflavum</name>
    <dbReference type="NCBI Taxonomy" id="2029884"/>
    <lineage>
        <taxon>Bacteria</taxon>
        <taxon>Pseudomonadati</taxon>
        <taxon>Pseudomonadota</taxon>
        <taxon>Alphaproteobacteria</taxon>
        <taxon>Sphingomonadales</taxon>
        <taxon>Sphingomonadaceae</taxon>
        <taxon>Novosphingobium</taxon>
    </lineage>
</organism>
<dbReference type="InterPro" id="IPR000527">
    <property type="entry name" value="Flag_Lring"/>
</dbReference>
<evidence type="ECO:0000256" key="7">
    <source>
        <dbReference type="HAMAP-Rule" id="MF_00415"/>
    </source>
</evidence>
<dbReference type="RefSeq" id="WP_267222625.1">
    <property type="nucleotide sequence ID" value="NZ_JAPCWC010000016.1"/>
</dbReference>
<feature type="region of interest" description="Disordered" evidence="8">
    <location>
        <begin position="140"/>
        <end position="159"/>
    </location>
</feature>
<feature type="compositionally biased region" description="Basic and acidic residues" evidence="8">
    <location>
        <begin position="61"/>
        <end position="71"/>
    </location>
</feature>
<evidence type="ECO:0000313" key="11">
    <source>
        <dbReference type="Proteomes" id="UP001589858"/>
    </source>
</evidence>
<feature type="chain" id="PRO_5045455342" description="Flagellar L-ring protein" evidence="9">
    <location>
        <begin position="24"/>
        <end position="255"/>
    </location>
</feature>
<evidence type="ECO:0000256" key="4">
    <source>
        <dbReference type="ARBA" id="ARBA00023136"/>
    </source>
</evidence>
<accession>A0ABV6SBA0</accession>
<evidence type="ECO:0000256" key="3">
    <source>
        <dbReference type="ARBA" id="ARBA00022729"/>
    </source>
</evidence>
<feature type="compositionally biased region" description="Low complexity" evidence="8">
    <location>
        <begin position="141"/>
        <end position="155"/>
    </location>
</feature>
<feature type="region of interest" description="Disordered" evidence="8">
    <location>
        <begin position="38"/>
        <end position="73"/>
    </location>
</feature>
<feature type="signal peptide" evidence="9">
    <location>
        <begin position="1"/>
        <end position="23"/>
    </location>
</feature>
<protein>
    <recommendedName>
        <fullName evidence="7">Flagellar L-ring protein</fullName>
    </recommendedName>
    <alternativeName>
        <fullName evidence="7">Basal body L-ring protein</fullName>
    </alternativeName>
</protein>
<evidence type="ECO:0000256" key="8">
    <source>
        <dbReference type="SAM" id="MobiDB-lite"/>
    </source>
</evidence>
<keyword evidence="7" id="KW-0449">Lipoprotein</keyword>
<reference evidence="10 11" key="1">
    <citation type="submission" date="2024-09" db="EMBL/GenBank/DDBJ databases">
        <authorList>
            <person name="Sun Q."/>
            <person name="Mori K."/>
        </authorList>
    </citation>
    <scope>NUCLEOTIDE SEQUENCE [LARGE SCALE GENOMIC DNA]</scope>
    <source>
        <strain evidence="10 11">CICC 11035S</strain>
    </source>
</reference>
<dbReference type="PANTHER" id="PTHR34933">
    <property type="entry name" value="FLAGELLAR L-RING PROTEIN"/>
    <property type="match status" value="1"/>
</dbReference>
<keyword evidence="6 7" id="KW-0998">Cell outer membrane</keyword>
<keyword evidence="10" id="KW-0282">Flagellum</keyword>
<dbReference type="Proteomes" id="UP001589858">
    <property type="component" value="Unassembled WGS sequence"/>
</dbReference>
<dbReference type="PRINTS" id="PR01008">
    <property type="entry name" value="FLGLRINGFLGH"/>
</dbReference>
<dbReference type="Pfam" id="PF02107">
    <property type="entry name" value="FlgH"/>
    <property type="match status" value="1"/>
</dbReference>
<comment type="function">
    <text evidence="1 7">Assembles around the rod to form the L-ring and probably protects the motor/basal body from shearing forces during rotation.</text>
</comment>
<keyword evidence="11" id="KW-1185">Reference proteome</keyword>
<keyword evidence="10" id="KW-0969">Cilium</keyword>
<evidence type="ECO:0000256" key="1">
    <source>
        <dbReference type="ARBA" id="ARBA00002591"/>
    </source>
</evidence>
<evidence type="ECO:0000256" key="2">
    <source>
        <dbReference type="ARBA" id="ARBA00006929"/>
    </source>
</evidence>
<dbReference type="NCBIfam" id="NF001305">
    <property type="entry name" value="PRK00249.1-5"/>
    <property type="match status" value="1"/>
</dbReference>